<dbReference type="SMART" id="SM00054">
    <property type="entry name" value="EFh"/>
    <property type="match status" value="4"/>
</dbReference>
<dbReference type="GO" id="GO:0005737">
    <property type="term" value="C:cytoplasm"/>
    <property type="evidence" value="ECO:0007669"/>
    <property type="project" value="UniProtKB-ARBA"/>
</dbReference>
<feature type="domain" description="EF-hand" evidence="5">
    <location>
        <begin position="191"/>
        <end position="226"/>
    </location>
</feature>
<dbReference type="InterPro" id="IPR002048">
    <property type="entry name" value="EF_hand_dom"/>
</dbReference>
<dbReference type="EMBL" id="JAYWIO010000001">
    <property type="protein sequence ID" value="KAK7292046.1"/>
    <property type="molecule type" value="Genomic_DNA"/>
</dbReference>
<evidence type="ECO:0000256" key="3">
    <source>
        <dbReference type="ARBA" id="ARBA00022737"/>
    </source>
</evidence>
<evidence type="ECO:0000256" key="4">
    <source>
        <dbReference type="ARBA" id="ARBA00022837"/>
    </source>
</evidence>
<dbReference type="Proteomes" id="UP001372338">
    <property type="component" value="Unassembled WGS sequence"/>
</dbReference>
<organism evidence="6 7">
    <name type="scientific">Crotalaria pallida</name>
    <name type="common">Smooth rattlebox</name>
    <name type="synonym">Crotalaria striata</name>
    <dbReference type="NCBI Taxonomy" id="3830"/>
    <lineage>
        <taxon>Eukaryota</taxon>
        <taxon>Viridiplantae</taxon>
        <taxon>Streptophyta</taxon>
        <taxon>Embryophyta</taxon>
        <taxon>Tracheophyta</taxon>
        <taxon>Spermatophyta</taxon>
        <taxon>Magnoliopsida</taxon>
        <taxon>eudicotyledons</taxon>
        <taxon>Gunneridae</taxon>
        <taxon>Pentapetalae</taxon>
        <taxon>rosids</taxon>
        <taxon>fabids</taxon>
        <taxon>Fabales</taxon>
        <taxon>Fabaceae</taxon>
        <taxon>Papilionoideae</taxon>
        <taxon>50 kb inversion clade</taxon>
        <taxon>genistoids sensu lato</taxon>
        <taxon>core genistoids</taxon>
        <taxon>Crotalarieae</taxon>
        <taxon>Crotalaria</taxon>
    </lineage>
</organism>
<dbReference type="InterPro" id="IPR039647">
    <property type="entry name" value="EF_hand_pair_protein_CML-like"/>
</dbReference>
<dbReference type="CDD" id="cd00051">
    <property type="entry name" value="EFh"/>
    <property type="match status" value="2"/>
</dbReference>
<dbReference type="InterPro" id="IPR011992">
    <property type="entry name" value="EF-hand-dom_pair"/>
</dbReference>
<dbReference type="PANTHER" id="PTHR10891">
    <property type="entry name" value="EF-HAND CALCIUM-BINDING DOMAIN CONTAINING PROTEIN"/>
    <property type="match status" value="1"/>
</dbReference>
<keyword evidence="3" id="KW-0677">Repeat</keyword>
<dbReference type="SUPFAM" id="SSF47473">
    <property type="entry name" value="EF-hand"/>
    <property type="match status" value="1"/>
</dbReference>
<reference evidence="6 7" key="1">
    <citation type="submission" date="2024-01" db="EMBL/GenBank/DDBJ databases">
        <title>The genomes of 5 underutilized Papilionoideae crops provide insights into root nodulation and disease resistanc.</title>
        <authorList>
            <person name="Yuan L."/>
        </authorList>
    </citation>
    <scope>NUCLEOTIDE SEQUENCE [LARGE SCALE GENOMIC DNA]</scope>
    <source>
        <strain evidence="6">ZHUSHIDOU_FW_LH</strain>
        <tissue evidence="6">Leaf</tissue>
    </source>
</reference>
<name>A0AAN9J5K3_CROPI</name>
<evidence type="ECO:0000256" key="2">
    <source>
        <dbReference type="ARBA" id="ARBA00022723"/>
    </source>
</evidence>
<sequence>MVILVTLLLGVLFIASLINMFFNITSNKICSCIQFLFPNNNACKKNFTTAASETTSPPENKVERDGIKKEELRKVFSTFDKNGDGFITRQELRESLRNIRIFMTDSEIDDIVVKFDSNGDGLIDFDEFCLLTSESIMGGTEEKEGSVIGKEGEEEVNLKEAFDVFDKDKDGLISVEELALVLTSLGLREGKKIEECKEMIRKVDMDGDGTVNFNEFKRMMMNGGKLVFAA</sequence>
<proteinExistence type="predicted"/>
<feature type="domain" description="EF-hand" evidence="5">
    <location>
        <begin position="153"/>
        <end position="188"/>
    </location>
</feature>
<keyword evidence="2" id="KW-0479">Metal-binding</keyword>
<dbReference type="FunFam" id="1.10.238.10:FF:000003">
    <property type="entry name" value="Calmodulin A"/>
    <property type="match status" value="1"/>
</dbReference>
<evidence type="ECO:0000313" key="7">
    <source>
        <dbReference type="Proteomes" id="UP001372338"/>
    </source>
</evidence>
<evidence type="ECO:0000256" key="1">
    <source>
        <dbReference type="ARBA" id="ARBA00003291"/>
    </source>
</evidence>
<feature type="domain" description="EF-hand" evidence="5">
    <location>
        <begin position="103"/>
        <end position="138"/>
    </location>
</feature>
<comment type="caution">
    <text evidence="6">The sequence shown here is derived from an EMBL/GenBank/DDBJ whole genome shotgun (WGS) entry which is preliminary data.</text>
</comment>
<evidence type="ECO:0000313" key="6">
    <source>
        <dbReference type="EMBL" id="KAK7292046.1"/>
    </source>
</evidence>
<feature type="domain" description="EF-hand" evidence="5">
    <location>
        <begin position="67"/>
        <end position="102"/>
    </location>
</feature>
<dbReference type="Gene3D" id="1.10.238.10">
    <property type="entry name" value="EF-hand"/>
    <property type="match status" value="2"/>
</dbReference>
<dbReference type="AlphaFoldDB" id="A0AAN9J5K3"/>
<evidence type="ECO:0000259" key="5">
    <source>
        <dbReference type="PROSITE" id="PS50222"/>
    </source>
</evidence>
<dbReference type="Pfam" id="PF13499">
    <property type="entry name" value="EF-hand_7"/>
    <property type="match status" value="2"/>
</dbReference>
<keyword evidence="4" id="KW-0106">Calcium</keyword>
<dbReference type="FunFam" id="1.10.238.10:FF:000089">
    <property type="entry name" value="calmodulin-like protein 3"/>
    <property type="match status" value="1"/>
</dbReference>
<keyword evidence="7" id="KW-1185">Reference proteome</keyword>
<gene>
    <name evidence="6" type="ORF">RIF29_07681</name>
</gene>
<comment type="function">
    <text evidence="1">Potential calcium sensor.</text>
</comment>
<dbReference type="PROSITE" id="PS00018">
    <property type="entry name" value="EF_HAND_1"/>
    <property type="match status" value="4"/>
</dbReference>
<dbReference type="InterPro" id="IPR018247">
    <property type="entry name" value="EF_Hand_1_Ca_BS"/>
</dbReference>
<protein>
    <recommendedName>
        <fullName evidence="5">EF-hand domain-containing protein</fullName>
    </recommendedName>
</protein>
<accession>A0AAN9J5K3</accession>
<dbReference type="GO" id="GO:0005509">
    <property type="term" value="F:calcium ion binding"/>
    <property type="evidence" value="ECO:0007669"/>
    <property type="project" value="InterPro"/>
</dbReference>
<dbReference type="PROSITE" id="PS50222">
    <property type="entry name" value="EF_HAND_2"/>
    <property type="match status" value="4"/>
</dbReference>